<reference evidence="1" key="2">
    <citation type="submission" date="2020-11" db="EMBL/GenBank/DDBJ databases">
        <authorList>
            <person name="McCartney M.A."/>
            <person name="Auch B."/>
            <person name="Kono T."/>
            <person name="Mallez S."/>
            <person name="Becker A."/>
            <person name="Gohl D.M."/>
            <person name="Silverstein K.A.T."/>
            <person name="Koren S."/>
            <person name="Bechman K.B."/>
            <person name="Herman A."/>
            <person name="Abrahante J.E."/>
            <person name="Garbe J."/>
        </authorList>
    </citation>
    <scope>NUCLEOTIDE SEQUENCE</scope>
    <source>
        <strain evidence="1">Duluth1</strain>
        <tissue evidence="1">Whole animal</tissue>
    </source>
</reference>
<reference evidence="1" key="1">
    <citation type="journal article" date="2019" name="bioRxiv">
        <title>The Genome of the Zebra Mussel, Dreissena polymorpha: A Resource for Invasive Species Research.</title>
        <authorList>
            <person name="McCartney M.A."/>
            <person name="Auch B."/>
            <person name="Kono T."/>
            <person name="Mallez S."/>
            <person name="Zhang Y."/>
            <person name="Obille A."/>
            <person name="Becker A."/>
            <person name="Abrahante J.E."/>
            <person name="Garbe J."/>
            <person name="Badalamenti J.P."/>
            <person name="Herman A."/>
            <person name="Mangelson H."/>
            <person name="Liachko I."/>
            <person name="Sullivan S."/>
            <person name="Sone E.D."/>
            <person name="Koren S."/>
            <person name="Silverstein K.A.T."/>
            <person name="Beckman K.B."/>
            <person name="Gohl D.M."/>
        </authorList>
    </citation>
    <scope>NUCLEOTIDE SEQUENCE</scope>
    <source>
        <strain evidence="1">Duluth1</strain>
        <tissue evidence="1">Whole animal</tissue>
    </source>
</reference>
<comment type="caution">
    <text evidence="1">The sequence shown here is derived from an EMBL/GenBank/DDBJ whole genome shotgun (WGS) entry which is preliminary data.</text>
</comment>
<dbReference type="AlphaFoldDB" id="A0A9D4BWD3"/>
<gene>
    <name evidence="1" type="ORF">DPMN_071640</name>
</gene>
<proteinExistence type="predicted"/>
<evidence type="ECO:0000313" key="1">
    <source>
        <dbReference type="EMBL" id="KAH3711964.1"/>
    </source>
</evidence>
<dbReference type="Proteomes" id="UP000828390">
    <property type="component" value="Unassembled WGS sequence"/>
</dbReference>
<sequence length="144" mass="16999">MRDFVMDKPTDSAVYMRRLFQIVAKHVQASARTRGNHVTAENTRWDQKDSSDEYQVGNMCNKYVHTRQKDSSDVYQVGNICNKYVHTRKKDSSDVYQASAKTLPFHVPAEFYTRRLQVEVQPMFRRKIHNGIMYWTIRQAMLCT</sequence>
<organism evidence="1 2">
    <name type="scientific">Dreissena polymorpha</name>
    <name type="common">Zebra mussel</name>
    <name type="synonym">Mytilus polymorpha</name>
    <dbReference type="NCBI Taxonomy" id="45954"/>
    <lineage>
        <taxon>Eukaryota</taxon>
        <taxon>Metazoa</taxon>
        <taxon>Spiralia</taxon>
        <taxon>Lophotrochozoa</taxon>
        <taxon>Mollusca</taxon>
        <taxon>Bivalvia</taxon>
        <taxon>Autobranchia</taxon>
        <taxon>Heteroconchia</taxon>
        <taxon>Euheterodonta</taxon>
        <taxon>Imparidentia</taxon>
        <taxon>Neoheterodontei</taxon>
        <taxon>Myida</taxon>
        <taxon>Dreissenoidea</taxon>
        <taxon>Dreissenidae</taxon>
        <taxon>Dreissena</taxon>
    </lineage>
</organism>
<feature type="non-terminal residue" evidence="1">
    <location>
        <position position="1"/>
    </location>
</feature>
<keyword evidence="2" id="KW-1185">Reference proteome</keyword>
<protein>
    <submittedName>
        <fullName evidence="1">Uncharacterized protein</fullName>
    </submittedName>
</protein>
<dbReference type="EMBL" id="JAIWYP010000014">
    <property type="protein sequence ID" value="KAH3711964.1"/>
    <property type="molecule type" value="Genomic_DNA"/>
</dbReference>
<name>A0A9D4BWD3_DREPO</name>
<evidence type="ECO:0000313" key="2">
    <source>
        <dbReference type="Proteomes" id="UP000828390"/>
    </source>
</evidence>
<accession>A0A9D4BWD3</accession>